<keyword evidence="5" id="KW-1185">Reference proteome</keyword>
<evidence type="ECO:0000313" key="5">
    <source>
        <dbReference type="Proteomes" id="UP001327560"/>
    </source>
</evidence>
<proteinExistence type="inferred from homology"/>
<sequence>MVARIDPLFEKHIQTRIFNLKSSVCMRNLNPSDIEKMISVKGMIIRCSSIIPEVKETIFRCLVCGHYSEPVLVDRGRITEPTRCIRQECLATNSMTLVHSRCRCLLDMIIFFGLLIEWSIELIIFRCPIMKTRFVDKQIVKLQETPDEIPEGGTPHTVSILMHDKLVDSGKPGDRVEVSEA</sequence>
<dbReference type="GO" id="GO:0005524">
    <property type="term" value="F:ATP binding"/>
    <property type="evidence" value="ECO:0007669"/>
    <property type="project" value="InterPro"/>
</dbReference>
<protein>
    <submittedName>
        <fullName evidence="4">DNA replication licensing factor MCM4</fullName>
    </submittedName>
</protein>
<evidence type="ECO:0000259" key="3">
    <source>
        <dbReference type="Pfam" id="PF17207"/>
    </source>
</evidence>
<name>A0AAQ3PZW2_9LILI</name>
<dbReference type="InterPro" id="IPR031327">
    <property type="entry name" value="MCM"/>
</dbReference>
<evidence type="ECO:0000256" key="1">
    <source>
        <dbReference type="ARBA" id="ARBA00008010"/>
    </source>
</evidence>
<reference evidence="4 5" key="1">
    <citation type="submission" date="2023-10" db="EMBL/GenBank/DDBJ databases">
        <title>Chromosome-scale genome assembly provides insights into flower coloration mechanisms of Canna indica.</title>
        <authorList>
            <person name="Li C."/>
        </authorList>
    </citation>
    <scope>NUCLEOTIDE SEQUENCE [LARGE SCALE GENOMIC DNA]</scope>
    <source>
        <tissue evidence="4">Flower</tissue>
    </source>
</reference>
<comment type="similarity">
    <text evidence="1">Belongs to the MCM family.</text>
</comment>
<dbReference type="AlphaFoldDB" id="A0AAQ3PZW2"/>
<dbReference type="Pfam" id="PF17207">
    <property type="entry name" value="MCM_OB"/>
    <property type="match status" value="2"/>
</dbReference>
<dbReference type="GO" id="GO:0042555">
    <property type="term" value="C:MCM complex"/>
    <property type="evidence" value="ECO:0007669"/>
    <property type="project" value="TreeGrafter"/>
</dbReference>
<dbReference type="GO" id="GO:0017116">
    <property type="term" value="F:single-stranded DNA helicase activity"/>
    <property type="evidence" value="ECO:0007669"/>
    <property type="project" value="TreeGrafter"/>
</dbReference>
<dbReference type="GO" id="GO:0006271">
    <property type="term" value="P:DNA strand elongation involved in DNA replication"/>
    <property type="evidence" value="ECO:0007669"/>
    <property type="project" value="TreeGrafter"/>
</dbReference>
<dbReference type="GO" id="GO:0003697">
    <property type="term" value="F:single-stranded DNA binding"/>
    <property type="evidence" value="ECO:0007669"/>
    <property type="project" value="TreeGrafter"/>
</dbReference>
<dbReference type="InterPro" id="IPR012340">
    <property type="entry name" value="NA-bd_OB-fold"/>
</dbReference>
<dbReference type="PANTHER" id="PTHR11630">
    <property type="entry name" value="DNA REPLICATION LICENSING FACTOR MCM FAMILY MEMBER"/>
    <property type="match status" value="1"/>
</dbReference>
<organism evidence="4 5">
    <name type="scientific">Canna indica</name>
    <name type="common">Indian-shot</name>
    <dbReference type="NCBI Taxonomy" id="4628"/>
    <lineage>
        <taxon>Eukaryota</taxon>
        <taxon>Viridiplantae</taxon>
        <taxon>Streptophyta</taxon>
        <taxon>Embryophyta</taxon>
        <taxon>Tracheophyta</taxon>
        <taxon>Spermatophyta</taxon>
        <taxon>Magnoliopsida</taxon>
        <taxon>Liliopsida</taxon>
        <taxon>Zingiberales</taxon>
        <taxon>Cannaceae</taxon>
        <taxon>Canna</taxon>
    </lineage>
</organism>
<feature type="domain" description="MCM OB" evidence="3">
    <location>
        <begin position="26"/>
        <end position="104"/>
    </location>
</feature>
<dbReference type="GO" id="GO:0005634">
    <property type="term" value="C:nucleus"/>
    <property type="evidence" value="ECO:0007669"/>
    <property type="project" value="TreeGrafter"/>
</dbReference>
<dbReference type="Gene3D" id="2.40.50.140">
    <property type="entry name" value="Nucleic acid-binding proteins"/>
    <property type="match status" value="1"/>
</dbReference>
<dbReference type="SUPFAM" id="SSF50249">
    <property type="entry name" value="Nucleic acid-binding proteins"/>
    <property type="match status" value="2"/>
</dbReference>
<feature type="domain" description="MCM OB" evidence="3">
    <location>
        <begin position="129"/>
        <end position="178"/>
    </location>
</feature>
<evidence type="ECO:0000313" key="4">
    <source>
        <dbReference type="EMBL" id="WOK93563.1"/>
    </source>
</evidence>
<gene>
    <name evidence="4" type="ORF">Cni_G02263</name>
</gene>
<dbReference type="Proteomes" id="UP001327560">
    <property type="component" value="Chromosome 1"/>
</dbReference>
<dbReference type="GO" id="GO:1902975">
    <property type="term" value="P:mitotic DNA replication initiation"/>
    <property type="evidence" value="ECO:0007669"/>
    <property type="project" value="TreeGrafter"/>
</dbReference>
<evidence type="ECO:0000256" key="2">
    <source>
        <dbReference type="ARBA" id="ARBA00022705"/>
    </source>
</evidence>
<dbReference type="InterPro" id="IPR033762">
    <property type="entry name" value="MCM_OB"/>
</dbReference>
<dbReference type="EMBL" id="CP136890">
    <property type="protein sequence ID" value="WOK93563.1"/>
    <property type="molecule type" value="Genomic_DNA"/>
</dbReference>
<accession>A0AAQ3PZW2</accession>
<dbReference type="GO" id="GO:0000727">
    <property type="term" value="P:double-strand break repair via break-induced replication"/>
    <property type="evidence" value="ECO:0007669"/>
    <property type="project" value="TreeGrafter"/>
</dbReference>
<dbReference type="PANTHER" id="PTHR11630:SF66">
    <property type="entry name" value="DNA REPLICATION LICENSING FACTOR MCM4"/>
    <property type="match status" value="1"/>
</dbReference>
<keyword evidence="2" id="KW-0235">DNA replication</keyword>